<dbReference type="InterPro" id="IPR010905">
    <property type="entry name" value="Glyco_hydro_88"/>
</dbReference>
<dbReference type="PANTHER" id="PTHR33886">
    <property type="entry name" value="UNSATURATED RHAMNOGALACTURONAN HYDROLASE (EUROFUNG)"/>
    <property type="match status" value="1"/>
</dbReference>
<dbReference type="Gene3D" id="1.50.10.10">
    <property type="match status" value="1"/>
</dbReference>
<dbReference type="Proteomes" id="UP000559027">
    <property type="component" value="Unassembled WGS sequence"/>
</dbReference>
<gene>
    <name evidence="2" type="ORF">D9756_006960</name>
</gene>
<dbReference type="InterPro" id="IPR012341">
    <property type="entry name" value="6hp_glycosidase-like_sf"/>
</dbReference>
<dbReference type="GO" id="GO:0016787">
    <property type="term" value="F:hydrolase activity"/>
    <property type="evidence" value="ECO:0007669"/>
    <property type="project" value="UniProtKB-KW"/>
</dbReference>
<dbReference type="GO" id="GO:0005975">
    <property type="term" value="P:carbohydrate metabolic process"/>
    <property type="evidence" value="ECO:0007669"/>
    <property type="project" value="InterPro"/>
</dbReference>
<sequence>MFGYSMLKALRLGYVQDAADGSILKAARKAYNYMTQNWVVQNSDGTMNWLNTVIVGSLDTTGDFNYYVSQTVDLNDLKGLAAFLLVSLEIERL</sequence>
<name>A0A8H5D5V3_9AGAR</name>
<accession>A0A8H5D5V3</accession>
<dbReference type="EMBL" id="JAACJO010000009">
    <property type="protein sequence ID" value="KAF5354125.1"/>
    <property type="molecule type" value="Genomic_DNA"/>
</dbReference>
<evidence type="ECO:0000256" key="1">
    <source>
        <dbReference type="ARBA" id="ARBA00022801"/>
    </source>
</evidence>
<organism evidence="2 3">
    <name type="scientific">Leucocoprinus leucothites</name>
    <dbReference type="NCBI Taxonomy" id="201217"/>
    <lineage>
        <taxon>Eukaryota</taxon>
        <taxon>Fungi</taxon>
        <taxon>Dikarya</taxon>
        <taxon>Basidiomycota</taxon>
        <taxon>Agaricomycotina</taxon>
        <taxon>Agaricomycetes</taxon>
        <taxon>Agaricomycetidae</taxon>
        <taxon>Agaricales</taxon>
        <taxon>Agaricineae</taxon>
        <taxon>Agaricaceae</taxon>
        <taxon>Leucocoprinus</taxon>
    </lineage>
</organism>
<dbReference type="InterPro" id="IPR008928">
    <property type="entry name" value="6-hairpin_glycosidase_sf"/>
</dbReference>
<dbReference type="Pfam" id="PF07470">
    <property type="entry name" value="Glyco_hydro_88"/>
    <property type="match status" value="1"/>
</dbReference>
<dbReference type="PANTHER" id="PTHR33886:SF8">
    <property type="entry name" value="UNSATURATED RHAMNOGALACTURONAN HYDROLASE (EUROFUNG)"/>
    <property type="match status" value="1"/>
</dbReference>
<reference evidence="2 3" key="1">
    <citation type="journal article" date="2020" name="ISME J.">
        <title>Uncovering the hidden diversity of litter-decomposition mechanisms in mushroom-forming fungi.</title>
        <authorList>
            <person name="Floudas D."/>
            <person name="Bentzer J."/>
            <person name="Ahren D."/>
            <person name="Johansson T."/>
            <person name="Persson P."/>
            <person name="Tunlid A."/>
        </authorList>
    </citation>
    <scope>NUCLEOTIDE SEQUENCE [LARGE SCALE GENOMIC DNA]</scope>
    <source>
        <strain evidence="2 3">CBS 146.42</strain>
    </source>
</reference>
<dbReference type="InterPro" id="IPR052043">
    <property type="entry name" value="PolySaccharide_Degr_Enz"/>
</dbReference>
<dbReference type="AlphaFoldDB" id="A0A8H5D5V3"/>
<comment type="caution">
    <text evidence="2">The sequence shown here is derived from an EMBL/GenBank/DDBJ whole genome shotgun (WGS) entry which is preliminary data.</text>
</comment>
<protein>
    <submittedName>
        <fullName evidence="2">Uncharacterized protein</fullName>
    </submittedName>
</protein>
<keyword evidence="1" id="KW-0378">Hydrolase</keyword>
<keyword evidence="3" id="KW-1185">Reference proteome</keyword>
<dbReference type="SUPFAM" id="SSF48208">
    <property type="entry name" value="Six-hairpin glycosidases"/>
    <property type="match status" value="1"/>
</dbReference>
<proteinExistence type="predicted"/>
<evidence type="ECO:0000313" key="2">
    <source>
        <dbReference type="EMBL" id="KAF5354125.1"/>
    </source>
</evidence>
<dbReference type="OrthoDB" id="540611at2759"/>
<evidence type="ECO:0000313" key="3">
    <source>
        <dbReference type="Proteomes" id="UP000559027"/>
    </source>
</evidence>